<proteinExistence type="predicted"/>
<evidence type="ECO:0000259" key="1">
    <source>
        <dbReference type="Pfam" id="PF12680"/>
    </source>
</evidence>
<comment type="caution">
    <text evidence="2">The sequence shown here is derived from an EMBL/GenBank/DDBJ whole genome shotgun (WGS) entry which is preliminary data.</text>
</comment>
<reference evidence="2 3" key="1">
    <citation type="submission" date="2020-07" db="EMBL/GenBank/DDBJ databases">
        <title>Sequencing the genomes of 1000 actinobacteria strains.</title>
        <authorList>
            <person name="Klenk H.-P."/>
        </authorList>
    </citation>
    <scope>NUCLEOTIDE SEQUENCE [LARGE SCALE GENOMIC DNA]</scope>
    <source>
        <strain evidence="2 3">DSM 18448</strain>
    </source>
</reference>
<accession>A0A852ZGB5</accession>
<dbReference type="Gene3D" id="3.10.450.50">
    <property type="match status" value="1"/>
</dbReference>
<evidence type="ECO:0000313" key="3">
    <source>
        <dbReference type="Proteomes" id="UP000579605"/>
    </source>
</evidence>
<evidence type="ECO:0000313" key="2">
    <source>
        <dbReference type="EMBL" id="NYH88669.1"/>
    </source>
</evidence>
<dbReference type="Pfam" id="PF12680">
    <property type="entry name" value="SnoaL_2"/>
    <property type="match status" value="1"/>
</dbReference>
<dbReference type="RefSeq" id="WP_179786537.1">
    <property type="nucleotide sequence ID" value="NZ_JACBZH010000001.1"/>
</dbReference>
<dbReference type="InterPro" id="IPR037401">
    <property type="entry name" value="SnoaL-like"/>
</dbReference>
<dbReference type="SUPFAM" id="SSF54427">
    <property type="entry name" value="NTF2-like"/>
    <property type="match status" value="1"/>
</dbReference>
<dbReference type="AlphaFoldDB" id="A0A852ZGB5"/>
<dbReference type="EMBL" id="JACBZH010000001">
    <property type="protein sequence ID" value="NYH88669.1"/>
    <property type="molecule type" value="Genomic_DNA"/>
</dbReference>
<feature type="domain" description="SnoaL-like" evidence="1">
    <location>
        <begin position="10"/>
        <end position="102"/>
    </location>
</feature>
<dbReference type="Proteomes" id="UP000579605">
    <property type="component" value="Unassembled WGS sequence"/>
</dbReference>
<protein>
    <recommendedName>
        <fullName evidence="1">SnoaL-like domain-containing protein</fullName>
    </recommendedName>
</protein>
<sequence>MEQTPQETFQRHVAALVAGDLDALVSDYAEDALVLTATGEYRGRDAIRELFEGLANALPQLSLEAKSAVFADNLLLLRWSADSTLNTVPDGVDTFVFDAGLIQNQTISCTLTPKA</sequence>
<dbReference type="InterPro" id="IPR032710">
    <property type="entry name" value="NTF2-like_dom_sf"/>
</dbReference>
<name>A0A852ZGB5_9ACTN</name>
<keyword evidence="3" id="KW-1185">Reference proteome</keyword>
<organism evidence="2 3">
    <name type="scientific">Actinopolymorpha rutila</name>
    <dbReference type="NCBI Taxonomy" id="446787"/>
    <lineage>
        <taxon>Bacteria</taxon>
        <taxon>Bacillati</taxon>
        <taxon>Actinomycetota</taxon>
        <taxon>Actinomycetes</taxon>
        <taxon>Propionibacteriales</taxon>
        <taxon>Actinopolymorphaceae</taxon>
        <taxon>Actinopolymorpha</taxon>
    </lineage>
</organism>
<gene>
    <name evidence="2" type="ORF">F4554_001307</name>
</gene>